<name>A0A5C8PUC5_9HYPH</name>
<dbReference type="GO" id="GO:0005886">
    <property type="term" value="C:plasma membrane"/>
    <property type="evidence" value="ECO:0007669"/>
    <property type="project" value="UniProtKB-SubCell"/>
</dbReference>
<evidence type="ECO:0000256" key="6">
    <source>
        <dbReference type="SAM" id="Phobius"/>
    </source>
</evidence>
<dbReference type="RefSeq" id="WP_147845473.1">
    <property type="nucleotide sequence ID" value="NZ_VDUZ01000003.1"/>
</dbReference>
<keyword evidence="4 6" id="KW-1133">Transmembrane helix</keyword>
<gene>
    <name evidence="7" type="ORF">FHP25_03280</name>
</gene>
<dbReference type="PANTHER" id="PTHR30482">
    <property type="entry name" value="HIGH-AFFINITY BRANCHED-CHAIN AMINO ACID TRANSPORT SYSTEM PERMEASE"/>
    <property type="match status" value="1"/>
</dbReference>
<evidence type="ECO:0000313" key="7">
    <source>
        <dbReference type="EMBL" id="TXL81563.1"/>
    </source>
</evidence>
<feature type="transmembrane region" description="Helical" evidence="6">
    <location>
        <begin position="215"/>
        <end position="235"/>
    </location>
</feature>
<feature type="transmembrane region" description="Helical" evidence="6">
    <location>
        <begin position="70"/>
        <end position="90"/>
    </location>
</feature>
<keyword evidence="5 6" id="KW-0472">Membrane</keyword>
<reference evidence="7 8" key="1">
    <citation type="submission" date="2019-06" db="EMBL/GenBank/DDBJ databases">
        <title>New taxonomy in bacterial strain CC-CFT640, isolated from vineyard.</title>
        <authorList>
            <person name="Lin S.-Y."/>
            <person name="Tsai C.-F."/>
            <person name="Young C.-C."/>
        </authorList>
    </citation>
    <scope>NUCLEOTIDE SEQUENCE [LARGE SCALE GENOMIC DNA]</scope>
    <source>
        <strain evidence="7 8">CC-CFT640</strain>
    </source>
</reference>
<evidence type="ECO:0000256" key="2">
    <source>
        <dbReference type="ARBA" id="ARBA00022475"/>
    </source>
</evidence>
<keyword evidence="8" id="KW-1185">Reference proteome</keyword>
<dbReference type="GO" id="GO:0015658">
    <property type="term" value="F:branched-chain amino acid transmembrane transporter activity"/>
    <property type="evidence" value="ECO:0007669"/>
    <property type="project" value="InterPro"/>
</dbReference>
<accession>A0A5C8PUC5</accession>
<dbReference type="OrthoDB" id="9810505at2"/>
<dbReference type="InterPro" id="IPR036259">
    <property type="entry name" value="MFS_trans_sf"/>
</dbReference>
<dbReference type="Pfam" id="PF02653">
    <property type="entry name" value="BPD_transp_2"/>
    <property type="match status" value="1"/>
</dbReference>
<evidence type="ECO:0000313" key="8">
    <source>
        <dbReference type="Proteomes" id="UP000321638"/>
    </source>
</evidence>
<feature type="transmembrane region" description="Helical" evidence="6">
    <location>
        <begin position="164"/>
        <end position="184"/>
    </location>
</feature>
<dbReference type="Proteomes" id="UP000321638">
    <property type="component" value="Unassembled WGS sequence"/>
</dbReference>
<feature type="transmembrane region" description="Helical" evidence="6">
    <location>
        <begin position="289"/>
        <end position="310"/>
    </location>
</feature>
<feature type="transmembrane region" description="Helical" evidence="6">
    <location>
        <begin position="96"/>
        <end position="116"/>
    </location>
</feature>
<keyword evidence="2" id="KW-1003">Cell membrane</keyword>
<comment type="subcellular location">
    <subcellularLocation>
        <location evidence="1">Cell membrane</location>
        <topology evidence="1">Multi-pass membrane protein</topology>
    </subcellularLocation>
</comment>
<dbReference type="AlphaFoldDB" id="A0A5C8PUC5"/>
<organism evidence="7 8">
    <name type="scientific">Vineibacter terrae</name>
    <dbReference type="NCBI Taxonomy" id="2586908"/>
    <lineage>
        <taxon>Bacteria</taxon>
        <taxon>Pseudomonadati</taxon>
        <taxon>Pseudomonadota</taxon>
        <taxon>Alphaproteobacteria</taxon>
        <taxon>Hyphomicrobiales</taxon>
        <taxon>Vineibacter</taxon>
    </lineage>
</organism>
<evidence type="ECO:0000256" key="4">
    <source>
        <dbReference type="ARBA" id="ARBA00022989"/>
    </source>
</evidence>
<protein>
    <submittedName>
        <fullName evidence="7">Branched-chain amino acid ABC transporter permease</fullName>
    </submittedName>
</protein>
<dbReference type="EMBL" id="VDUZ01000003">
    <property type="protein sequence ID" value="TXL81563.1"/>
    <property type="molecule type" value="Genomic_DNA"/>
</dbReference>
<feature type="transmembrane region" description="Helical" evidence="6">
    <location>
        <begin position="255"/>
        <end position="277"/>
    </location>
</feature>
<feature type="transmembrane region" description="Helical" evidence="6">
    <location>
        <begin position="123"/>
        <end position="144"/>
    </location>
</feature>
<dbReference type="InterPro" id="IPR001851">
    <property type="entry name" value="ABC_transp_permease"/>
</dbReference>
<feature type="transmembrane region" description="Helical" evidence="6">
    <location>
        <begin position="20"/>
        <end position="41"/>
    </location>
</feature>
<feature type="transmembrane region" description="Helical" evidence="6">
    <location>
        <begin position="47"/>
        <end position="63"/>
    </location>
</feature>
<proteinExistence type="predicted"/>
<comment type="caution">
    <text evidence="7">The sequence shown here is derived from an EMBL/GenBank/DDBJ whole genome shotgun (WGS) entry which is preliminary data.</text>
</comment>
<dbReference type="SUPFAM" id="SSF103473">
    <property type="entry name" value="MFS general substrate transporter"/>
    <property type="match status" value="1"/>
</dbReference>
<evidence type="ECO:0000256" key="5">
    <source>
        <dbReference type="ARBA" id="ARBA00023136"/>
    </source>
</evidence>
<dbReference type="InterPro" id="IPR043428">
    <property type="entry name" value="LivM-like"/>
</dbReference>
<keyword evidence="3 6" id="KW-0812">Transmembrane</keyword>
<dbReference type="PANTHER" id="PTHR30482:SF10">
    <property type="entry name" value="HIGH-AFFINITY BRANCHED-CHAIN AMINO ACID TRANSPORT PROTEIN BRAE"/>
    <property type="match status" value="1"/>
</dbReference>
<evidence type="ECO:0000256" key="1">
    <source>
        <dbReference type="ARBA" id="ARBA00004651"/>
    </source>
</evidence>
<evidence type="ECO:0000256" key="3">
    <source>
        <dbReference type="ARBA" id="ARBA00022692"/>
    </source>
</evidence>
<dbReference type="CDD" id="cd06581">
    <property type="entry name" value="TM_PBP1_LivM_like"/>
    <property type="match status" value="1"/>
</dbReference>
<sequence length="325" mass="34961">MATATPSSRTADRERADRIYFTLAALLGGIVIVYFACVPLLGGNLAFHFYLMLWITMASGFNVSSGFSGYMPFGYVAFYGVGAFTTAILVKKVGMPVLATLPLAGLAGLILALLFAPTLRLSGIYFAIVSLALAAICRLVITNMPETITGGSFGLQLGSHAEPVLSFYVMMVVMLVALGTILWLSRSRLGKALRAVRDDAEAADMMGINIARVRLQGWLIAAFFPAVCGGVEAWYTNVVDTETAFNTLITAKTVIYAVAGGLGTVTGPVVGAIAMVWLDELIWRRFPLLNLLILGLATVLLVLFLPRGIVGTVLRWRPGWRRFVP</sequence>